<dbReference type="SUPFAM" id="SSF53756">
    <property type="entry name" value="UDP-Glycosyltransferase/glycogen phosphorylase"/>
    <property type="match status" value="1"/>
</dbReference>
<dbReference type="InterPro" id="IPR058240">
    <property type="entry name" value="rSAM_sf"/>
</dbReference>
<dbReference type="SUPFAM" id="SSF102114">
    <property type="entry name" value="Radical SAM enzymes"/>
    <property type="match status" value="1"/>
</dbReference>
<reference evidence="7" key="1">
    <citation type="submission" date="2022-03" db="EMBL/GenBank/DDBJ databases">
        <authorList>
            <person name="Lindestad O."/>
        </authorList>
    </citation>
    <scope>NUCLEOTIDE SEQUENCE</scope>
</reference>
<dbReference type="InterPro" id="IPR013785">
    <property type="entry name" value="Aldolase_TIM"/>
</dbReference>
<dbReference type="Pfam" id="PF13186">
    <property type="entry name" value="SPASM"/>
    <property type="match status" value="1"/>
</dbReference>
<gene>
    <name evidence="7" type="primary">jg25019</name>
    <name evidence="7" type="ORF">PAEG_LOCUS6490</name>
</gene>
<evidence type="ECO:0000313" key="8">
    <source>
        <dbReference type="Proteomes" id="UP000838756"/>
    </source>
</evidence>
<dbReference type="Pfam" id="PF05721">
    <property type="entry name" value="PhyH"/>
    <property type="match status" value="1"/>
</dbReference>
<dbReference type="Proteomes" id="UP000838756">
    <property type="component" value="Unassembled WGS sequence"/>
</dbReference>
<proteinExistence type="predicted"/>
<protein>
    <submittedName>
        <fullName evidence="7">Jg25019 protein</fullName>
    </submittedName>
</protein>
<evidence type="ECO:0000256" key="1">
    <source>
        <dbReference type="ARBA" id="ARBA00022676"/>
    </source>
</evidence>
<evidence type="ECO:0000256" key="3">
    <source>
        <dbReference type="ARBA" id="ARBA00022723"/>
    </source>
</evidence>
<dbReference type="Gene3D" id="3.20.20.70">
    <property type="entry name" value="Aldolase class I"/>
    <property type="match status" value="1"/>
</dbReference>
<keyword evidence="5" id="KW-0411">Iron-sulfur</keyword>
<dbReference type="CDD" id="cd01335">
    <property type="entry name" value="Radical_SAM"/>
    <property type="match status" value="1"/>
</dbReference>
<accession>A0A8S4QT63</accession>
<sequence length="1337" mass="153721">MDKFTQDFYVPINKISYLDYGFDLNRLKNRNRVQEKEFIFGYIGTHTPEKGVDLLLKAFSHLSSKAKLRIWGAAREETKALKAIADQFSPVVKERIEWMGSYDNKNIVTDVFNKVDAIVVPSIWGENSPLVIHEAQQLRIPVITADYGGMAEYVRDGLLFKHRDASSLSEKMQVLSTNQELYNKLTQKGYPYTKNGNIPSMSEHIEKLNKIYRNAIEKKGKSVAVKPGPWRITFDTNPDYCNFACIMCECFSPYSKVKEEKKAKGIKPKILSIETIRKVIKEAAGTPLREIIPSTMGEPLMYKSFDEIINLCHEFGLKLNLTTNGSFPIKGARKWAELLVPILSDVKISWNGATKETHERIMKGSKWEVVTENLKTFLEVRDKYFSDTGERCTVTLQLTFLESNLHELYDIVKMAIKNGIDRVKGHHLWAHFEEIKDLSMRRDELAISRWNTEVRRLYELRDNMLLPNGKKIKLENFTILSQEGIKDLAPGGQCPFLGKEAWINNEGKFSPCCAPDELRKTLGNFGNVNEVKLEEIWQSRNPLYEDRFIKVGKFHEPGLAPVYDQTGAYHINVRGEAVYHHRFLKTFGFYFNRAAVEDDTGCYHIDSSGCRVYKQSYQWIGNYQEDICVVRRHDKCFHINLNGNRIYQEEYDYVGDFKDGIAVVYKDGKATHINHHGKLVHNKWYKKLNVFHKGYSIAEDQHGWFHIDINGDPVYQQRFKMVEAFYNGMAKVETFEGVLGQIDITGNVKFSIFDLGKESQVHRISAELSAFWKTYLTSVAIELDLLNILPATVPFLSKKLNIIVPNLERLLRALWEIGFIDYDKDEDLWKLSSKGKCFKEIPFLPKAATMWARVAAEKNWLNIADILKQKSISSFESFKERESSEDKKIAFYQALLGYSRFDTKEFNSRINIDGAKNILLFGVHSLFLAYSDIHNKGSIGLYNEHKVPRQLVENLKVKLITQEELSATNYELGVFCRFLQHYDDDKVLSYLKLVKGISRILLIETILDYRSPDGGSVDINVMVETGELITQSLSDITNKISKLSQELSVSTSDYLNCTGRWGTSSQVTRIISQALDEIIKNYLEKSLQCQILQKKSNVICKTADLIDAVPFHQDISYSFNDPYHFSVWLALNNVSETSGALQIIENSHKWEIQPLVDFWYPYFFDQYSSNRENYKIKSLPISAGDAIVFDSRLWHGSDKNTDAKDRFAYVTRWIVKDQDLPYVPKPQPSVFGILNCGGLTESILRECLSLFCYQESIKVKNMEELIKSWLAFITDTTTNISEIDTTEAKRDLYKLLILNRASALHDAGDISGKIYKNLWFSLLVFLNKKVNVVELAL</sequence>
<feature type="domain" description="Radical SAM core" evidence="6">
    <location>
        <begin position="226"/>
        <end position="463"/>
    </location>
</feature>
<dbReference type="InterPro" id="IPR050377">
    <property type="entry name" value="Radical_SAM_PqqE_MftC-like"/>
</dbReference>
<comment type="caution">
    <text evidence="7">The sequence shown here is derived from an EMBL/GenBank/DDBJ whole genome shotgun (WGS) entry which is preliminary data.</text>
</comment>
<dbReference type="PANTHER" id="PTHR11228">
    <property type="entry name" value="RADICAL SAM DOMAIN PROTEIN"/>
    <property type="match status" value="1"/>
</dbReference>
<dbReference type="InterPro" id="IPR036390">
    <property type="entry name" value="WH_DNA-bd_sf"/>
</dbReference>
<dbReference type="InterPro" id="IPR032774">
    <property type="entry name" value="WG_beta_rep"/>
</dbReference>
<dbReference type="GO" id="GO:0046872">
    <property type="term" value="F:metal ion binding"/>
    <property type="evidence" value="ECO:0007669"/>
    <property type="project" value="UniProtKB-KW"/>
</dbReference>
<dbReference type="SFLD" id="SFLDS00029">
    <property type="entry name" value="Radical_SAM"/>
    <property type="match status" value="1"/>
</dbReference>
<evidence type="ECO:0000256" key="2">
    <source>
        <dbReference type="ARBA" id="ARBA00022691"/>
    </source>
</evidence>
<name>A0A8S4QT63_9NEOP</name>
<keyword evidence="1" id="KW-0808">Transferase</keyword>
<dbReference type="EMBL" id="CAKXAJ010019928">
    <property type="protein sequence ID" value="CAH2219456.1"/>
    <property type="molecule type" value="Genomic_DNA"/>
</dbReference>
<dbReference type="Pfam" id="PF14903">
    <property type="entry name" value="WG_beta_rep"/>
    <property type="match status" value="1"/>
</dbReference>
<dbReference type="SUPFAM" id="SSF51197">
    <property type="entry name" value="Clavaminate synthase-like"/>
    <property type="match status" value="1"/>
</dbReference>
<dbReference type="SUPFAM" id="SSF46785">
    <property type="entry name" value="Winged helix' DNA-binding domain"/>
    <property type="match status" value="1"/>
</dbReference>
<dbReference type="InterPro" id="IPR036388">
    <property type="entry name" value="WH-like_DNA-bd_sf"/>
</dbReference>
<evidence type="ECO:0000259" key="6">
    <source>
        <dbReference type="PROSITE" id="PS51918"/>
    </source>
</evidence>
<keyword evidence="8" id="KW-1185">Reference proteome</keyword>
<dbReference type="Pfam" id="PF00534">
    <property type="entry name" value="Glycos_transf_1"/>
    <property type="match status" value="1"/>
</dbReference>
<dbReference type="Pfam" id="PF04055">
    <property type="entry name" value="Radical_SAM"/>
    <property type="match status" value="1"/>
</dbReference>
<dbReference type="CDD" id="cd21109">
    <property type="entry name" value="SPASM"/>
    <property type="match status" value="1"/>
</dbReference>
<dbReference type="Gene3D" id="1.10.10.10">
    <property type="entry name" value="Winged helix-like DNA-binding domain superfamily/Winged helix DNA-binding domain"/>
    <property type="match status" value="1"/>
</dbReference>
<dbReference type="GO" id="GO:0051536">
    <property type="term" value="F:iron-sulfur cluster binding"/>
    <property type="evidence" value="ECO:0007669"/>
    <property type="project" value="UniProtKB-KW"/>
</dbReference>
<evidence type="ECO:0000256" key="5">
    <source>
        <dbReference type="ARBA" id="ARBA00023014"/>
    </source>
</evidence>
<evidence type="ECO:0000313" key="7">
    <source>
        <dbReference type="EMBL" id="CAH2219456.1"/>
    </source>
</evidence>
<dbReference type="SFLD" id="SFLDG01067">
    <property type="entry name" value="SPASM/twitch_domain_containing"/>
    <property type="match status" value="1"/>
</dbReference>
<dbReference type="GO" id="GO:0016757">
    <property type="term" value="F:glycosyltransferase activity"/>
    <property type="evidence" value="ECO:0007669"/>
    <property type="project" value="UniProtKB-KW"/>
</dbReference>
<keyword evidence="1" id="KW-0328">Glycosyltransferase</keyword>
<dbReference type="OrthoDB" id="9973777at2759"/>
<keyword evidence="3" id="KW-0479">Metal-binding</keyword>
<dbReference type="InterPro" id="IPR008775">
    <property type="entry name" value="Phytyl_CoA_dOase-like"/>
</dbReference>
<dbReference type="PANTHER" id="PTHR11228:SF35">
    <property type="entry name" value="MOLYBDENUM COFACTOR BIOSYNTHESIS PROTEIN A-RELATED"/>
    <property type="match status" value="1"/>
</dbReference>
<dbReference type="InterPro" id="IPR007197">
    <property type="entry name" value="rSAM"/>
</dbReference>
<dbReference type="InterPro" id="IPR001296">
    <property type="entry name" value="Glyco_trans_1"/>
</dbReference>
<dbReference type="Gene3D" id="3.40.50.2000">
    <property type="entry name" value="Glycogen Phosphorylase B"/>
    <property type="match status" value="1"/>
</dbReference>
<dbReference type="PROSITE" id="PS51918">
    <property type="entry name" value="RADICAL_SAM"/>
    <property type="match status" value="1"/>
</dbReference>
<keyword evidence="2" id="KW-0949">S-adenosyl-L-methionine</keyword>
<dbReference type="Gene3D" id="2.60.120.620">
    <property type="entry name" value="q2cbj1_9rhob like domain"/>
    <property type="match status" value="1"/>
</dbReference>
<organism evidence="7 8">
    <name type="scientific">Pararge aegeria aegeria</name>
    <dbReference type="NCBI Taxonomy" id="348720"/>
    <lineage>
        <taxon>Eukaryota</taxon>
        <taxon>Metazoa</taxon>
        <taxon>Ecdysozoa</taxon>
        <taxon>Arthropoda</taxon>
        <taxon>Hexapoda</taxon>
        <taxon>Insecta</taxon>
        <taxon>Pterygota</taxon>
        <taxon>Neoptera</taxon>
        <taxon>Endopterygota</taxon>
        <taxon>Lepidoptera</taxon>
        <taxon>Glossata</taxon>
        <taxon>Ditrysia</taxon>
        <taxon>Papilionoidea</taxon>
        <taxon>Nymphalidae</taxon>
        <taxon>Satyrinae</taxon>
        <taxon>Satyrini</taxon>
        <taxon>Parargina</taxon>
        <taxon>Pararge</taxon>
    </lineage>
</organism>
<dbReference type="InterPro" id="IPR023885">
    <property type="entry name" value="4Fe4S-binding_SPASM_dom"/>
</dbReference>
<keyword evidence="4" id="KW-0408">Iron</keyword>
<evidence type="ECO:0000256" key="4">
    <source>
        <dbReference type="ARBA" id="ARBA00023004"/>
    </source>
</evidence>